<gene>
    <name evidence="2" type="ORF">BV401_23700</name>
</gene>
<keyword evidence="3" id="KW-1185">Reference proteome</keyword>
<evidence type="ECO:0000313" key="3">
    <source>
        <dbReference type="Proteomes" id="UP000187851"/>
    </source>
</evidence>
<name>A0ABN4WMR4_9ACTN</name>
<evidence type="ECO:0000313" key="2">
    <source>
        <dbReference type="EMBL" id="AQA16425.1"/>
    </source>
</evidence>
<proteinExistence type="predicted"/>
<feature type="region of interest" description="Disordered" evidence="1">
    <location>
        <begin position="10"/>
        <end position="69"/>
    </location>
</feature>
<accession>A0ABN4WMR4</accession>
<feature type="compositionally biased region" description="Low complexity" evidence="1">
    <location>
        <begin position="21"/>
        <end position="42"/>
    </location>
</feature>
<feature type="compositionally biased region" description="Basic and acidic residues" evidence="1">
    <location>
        <begin position="57"/>
        <end position="69"/>
    </location>
</feature>
<organism evidence="2 3">
    <name type="scientific">Streptomyces autolyticus</name>
    <dbReference type="NCBI Taxonomy" id="75293"/>
    <lineage>
        <taxon>Bacteria</taxon>
        <taxon>Bacillati</taxon>
        <taxon>Actinomycetota</taxon>
        <taxon>Actinomycetes</taxon>
        <taxon>Kitasatosporales</taxon>
        <taxon>Streptomycetaceae</taxon>
        <taxon>Streptomyces</taxon>
    </lineage>
</organism>
<reference evidence="2 3" key="1">
    <citation type="journal article" date="2017" name="J. Biotechnol.">
        <title>The complete genome sequence of Streptomyces autolyticus CGMCC 0516, the producer of geldanamycin, autolytimycin, reblastatin and elaiophylin.</title>
        <authorList>
            <person name="Yin M."/>
            <person name="Jiang M."/>
            <person name="Ren Z."/>
            <person name="Dong Y."/>
            <person name="Lu T."/>
        </authorList>
    </citation>
    <scope>NUCLEOTIDE SEQUENCE [LARGE SCALE GENOMIC DNA]</scope>
    <source>
        <strain evidence="2 3">CGMCC0516</strain>
    </source>
</reference>
<protein>
    <submittedName>
        <fullName evidence="2">Uncharacterized protein</fullName>
    </submittedName>
</protein>
<dbReference type="EMBL" id="CP019458">
    <property type="protein sequence ID" value="AQA16425.1"/>
    <property type="molecule type" value="Genomic_DNA"/>
</dbReference>
<evidence type="ECO:0000256" key="1">
    <source>
        <dbReference type="SAM" id="MobiDB-lite"/>
    </source>
</evidence>
<sequence>MAVLCAALATGCGGGKDGSADADGSSGTTPTPSATAPAPSSSELDELNRLVDGAESAADKADSDAANDH</sequence>
<dbReference type="Proteomes" id="UP000187851">
    <property type="component" value="Chromosome"/>
</dbReference>